<dbReference type="PROSITE" id="PS50853">
    <property type="entry name" value="FN3"/>
    <property type="match status" value="2"/>
</dbReference>
<dbReference type="InterPro" id="IPR013783">
    <property type="entry name" value="Ig-like_fold"/>
</dbReference>
<dbReference type="Pfam" id="PF00041">
    <property type="entry name" value="fn3"/>
    <property type="match status" value="1"/>
</dbReference>
<evidence type="ECO:0000313" key="7">
    <source>
        <dbReference type="EMBL" id="WEK54980.1"/>
    </source>
</evidence>
<keyword evidence="2" id="KW-0964">Secreted</keyword>
<feature type="region of interest" description="Disordered" evidence="4">
    <location>
        <begin position="1459"/>
        <end position="1479"/>
    </location>
</feature>
<dbReference type="Gene3D" id="2.60.40.10">
    <property type="entry name" value="Immunoglobulins"/>
    <property type="match status" value="4"/>
</dbReference>
<dbReference type="Pfam" id="PF17210">
    <property type="entry name" value="SdrD_B"/>
    <property type="match status" value="2"/>
</dbReference>
<sequence>MKKIAVLLLALILCAQTFTPGSRSFASTVDGIILTLSTNKVLVDSGEEFSYLIYYSTSSTFGDYADPRISFTVPLGVTFTSRADSSITTSTVTDSIAFPGQKEVTFQFKGGILPAGAAGQLVVNGKFENYVTPDGTTATTNAVFTAIENGTLVSMEFNEATVTSHASAPWSIEMRKILPIPEPFKGSDAQYEIVVKPVNGDKNGSLDIQDIVVTARLAAGAVFVSADNGGTTGPDNTVVWNLSDGLRNAKKLKLLVNFPTSISANEVTTGVEMSYTPLGGTPFTIASSVTHGFETSPKDAETSFNLYAVQREISHGQTVKWNLSGLSNKSNVALYNSVLEILTPTHTISGTPIALELQSVKMAAFSGIATYEVYYTLTEDPAAVDWMQWTTTNASTSTTLNATELGTVKGIQVRFETLPINWSQESDFEFTYKVPSDFPVPLSSSEIIRSSANYYYVFDGATKKISDDSETSIVMHRPLLELQNTVSQPSAAPSETVTYTLSVTNHDQLSSDKLDNPVIYNMLPADLEYVPNSLMITKPAGLPLDPMFTAEPQASGETKLTWSWDEINPGVLLIGEKVQIQFKAKIRPGTQLKTVMNTFGVESLLLYLNDVNYSNHKTPINTPSNTPADGFYRVEATSSMTVTSSAALQSRLWVKGELDASWSETTGSTTPGGQALYRLEIQNIGNVPMKGLTIVNPFPRIGDTAVLNGSVPRGSQWGPVLMGAVDAPSYVTVFYSTTSGISMNPTTGVDNGVWTADLPADPTSVTAIKLIFDPYYVMDPLNTTTLEWAMRAPVGAPTGGEIAWNSYAYRVKTELGQSLLPAEPNKVGIKIQSSPKAEIGDFVWLDSNENGLQDAGESGLNGVTVELYDAIGNKLAETVTSNNFIGQPGAYLFPNLEPGEYRVVFKLASSYEAVNPKLVTLEDGEKNSSLNAGLVLKKGKIGHYVWVDTNENGLQDAGESGLNGIKVHLYNGSGKLATTTSATHNGQDGHYVFDNLNPGNYQVEFVLPSVKYGFTGKTVGADPTIDSDADPATGKTSVFSLAQGEENLTVDAGIIQLPPSGAQTATASPATLTPVAGANNTVTLTVYDELGNTDTNFNGDYNVTISGAEQAPKGSYGSFAGTAISSGSQTISVSFTNGVATPILALHKADEQTIGFSITGVATPATNTQTITPSVGSLSAMELTQDIVAPTASGGQFAQQPKVALVDAYGNIRTGDNSTQVTVVKKDAGAWTLTGTTTVTASAGVATFSDLGATNAEQVTGVKLAFQTGTLTEITSSTVTLPWSSLTVPNIISVTAGDGHAAIGWNGVYGSVSYAVYQREAHESYGAAIATVDASILEYDALGLTNGTTYYFMVKAINPAGVSDPSNEVSATPMTVPSAPTEVRAVGGNGQATITFTAPDDQGGSPITGYEVTVLPDQRTVTGHSSSITITGLTNGSAYTFIVKAINSVGLSTASVESNAVTPYSPSSDNNDASPPARSTTEVEVLVNGKREKAGIAATTEKNGRTIMTVTLDSKKLGDRLQAEGSRSVITIPFSTPSDAMIGVLNGQMIKDMEIKQQTIEIKTEKATYTIPALQINIDAISEQIGRDVKLEDIQIEIEISEPTEEQLKIVENAVHQGAYTLVVPPLNFSVRGSYGDVTVDVSKFNAYVSRTFAIPYGVDPNKITTGVVVDPDGTVRHVPTTIERIDGKYYATINSLTNSTYALIWKPVVFKDVVSHWAEKAVNEMGSRLVVSGIGSDLYNPNQAITRAEFAAIIVRAMGLKENRGVTPFSDVRSSDWYSGAVLTALDYGLISGYEDGTFRPQQRITREQAMVMIARAMEVTGLRNQLPAQDSNKILQSYDDAKQVSLWARDSVADVLKAGIITGRSNSQLAPQALISRAEVAVIIQRLLQQSKLI</sequence>
<dbReference type="InterPro" id="IPR033764">
    <property type="entry name" value="Sdr_B"/>
</dbReference>
<feature type="compositionally biased region" description="Low complexity" evidence="4">
    <location>
        <begin position="1463"/>
        <end position="1477"/>
    </location>
</feature>
<dbReference type="PROSITE" id="PS51272">
    <property type="entry name" value="SLH"/>
    <property type="match status" value="3"/>
</dbReference>
<feature type="domain" description="SLH" evidence="6">
    <location>
        <begin position="1837"/>
        <end position="1896"/>
    </location>
</feature>
<dbReference type="InterPro" id="IPR051465">
    <property type="entry name" value="Cell_Envelope_Struct_Comp"/>
</dbReference>
<feature type="domain" description="SLH" evidence="6">
    <location>
        <begin position="1766"/>
        <end position="1829"/>
    </location>
</feature>
<feature type="domain" description="SLH" evidence="6">
    <location>
        <begin position="1706"/>
        <end position="1765"/>
    </location>
</feature>
<evidence type="ECO:0000256" key="1">
    <source>
        <dbReference type="ARBA" id="ARBA00004613"/>
    </source>
</evidence>
<dbReference type="GO" id="GO:0005576">
    <property type="term" value="C:extracellular region"/>
    <property type="evidence" value="ECO:0007669"/>
    <property type="project" value="UniProtKB-SubCell"/>
</dbReference>
<dbReference type="InterPro" id="IPR047589">
    <property type="entry name" value="DUF11_rpt"/>
</dbReference>
<gene>
    <name evidence="7" type="ORF">P0Y55_02525</name>
</gene>
<comment type="subcellular location">
    <subcellularLocation>
        <location evidence="1">Secreted</location>
    </subcellularLocation>
</comment>
<evidence type="ECO:0000259" key="6">
    <source>
        <dbReference type="PROSITE" id="PS51272"/>
    </source>
</evidence>
<evidence type="ECO:0000256" key="2">
    <source>
        <dbReference type="ARBA" id="ARBA00022525"/>
    </source>
</evidence>
<dbReference type="SMART" id="SM00060">
    <property type="entry name" value="FN3"/>
    <property type="match status" value="2"/>
</dbReference>
<dbReference type="PANTHER" id="PTHR43308:SF5">
    <property type="entry name" value="S-LAYER PROTEIN _ PEPTIDOGLYCAN ENDO-BETA-N-ACETYLGLUCOSAMINIDASE"/>
    <property type="match status" value="1"/>
</dbReference>
<dbReference type="NCBIfam" id="TIGR01451">
    <property type="entry name" value="B_ant_repeat"/>
    <property type="match status" value="1"/>
</dbReference>
<dbReference type="CDD" id="cd00063">
    <property type="entry name" value="FN3"/>
    <property type="match status" value="2"/>
</dbReference>
<reference evidence="7" key="1">
    <citation type="submission" date="2023-03" db="EMBL/GenBank/DDBJ databases">
        <title>Andean soil-derived lignocellulolytic bacterial consortium as a source of novel taxa and putative plastic-active enzymes.</title>
        <authorList>
            <person name="Diaz-Garcia L."/>
            <person name="Chuvochina M."/>
            <person name="Feuerriegel G."/>
            <person name="Bunk B."/>
            <person name="Sproer C."/>
            <person name="Streit W.R."/>
            <person name="Rodriguez L.M."/>
            <person name="Overmann J."/>
            <person name="Jimenez D.J."/>
        </authorList>
    </citation>
    <scope>NUCLEOTIDE SEQUENCE</scope>
    <source>
        <strain evidence="7">MAG 2441</strain>
    </source>
</reference>
<proteinExistence type="predicted"/>
<evidence type="ECO:0000256" key="3">
    <source>
        <dbReference type="ARBA" id="ARBA00022729"/>
    </source>
</evidence>
<name>A0AA95F505_9BACL</name>
<dbReference type="SUPFAM" id="SSF117074">
    <property type="entry name" value="Hypothetical protein PA1324"/>
    <property type="match status" value="2"/>
</dbReference>
<dbReference type="InterPro" id="IPR036116">
    <property type="entry name" value="FN3_sf"/>
</dbReference>
<feature type="domain" description="Fibronectin type-III" evidence="5">
    <location>
        <begin position="1376"/>
        <end position="1465"/>
    </location>
</feature>
<organism evidence="7 8">
    <name type="scientific">Candidatus Cohnella colombiensis</name>
    <dbReference type="NCBI Taxonomy" id="3121368"/>
    <lineage>
        <taxon>Bacteria</taxon>
        <taxon>Bacillati</taxon>
        <taxon>Bacillota</taxon>
        <taxon>Bacilli</taxon>
        <taxon>Bacillales</taxon>
        <taxon>Paenibacillaceae</taxon>
        <taxon>Cohnella</taxon>
    </lineage>
</organism>
<evidence type="ECO:0000259" key="5">
    <source>
        <dbReference type="PROSITE" id="PS50853"/>
    </source>
</evidence>
<dbReference type="PANTHER" id="PTHR43308">
    <property type="entry name" value="OUTER MEMBRANE PROTEIN ALPHA-RELATED"/>
    <property type="match status" value="1"/>
</dbReference>
<dbReference type="Proteomes" id="UP001178662">
    <property type="component" value="Chromosome"/>
</dbReference>
<dbReference type="Pfam" id="PF00395">
    <property type="entry name" value="SLH"/>
    <property type="match status" value="3"/>
</dbReference>
<keyword evidence="3" id="KW-0732">Signal</keyword>
<dbReference type="SUPFAM" id="SSF49265">
    <property type="entry name" value="Fibronectin type III"/>
    <property type="match status" value="1"/>
</dbReference>
<protein>
    <submittedName>
        <fullName evidence="7">SdrD B-like domain-containing protein</fullName>
    </submittedName>
</protein>
<feature type="domain" description="Fibronectin type-III" evidence="5">
    <location>
        <begin position="1282"/>
        <end position="1375"/>
    </location>
</feature>
<evidence type="ECO:0000256" key="4">
    <source>
        <dbReference type="SAM" id="MobiDB-lite"/>
    </source>
</evidence>
<keyword evidence="8" id="KW-1185">Reference proteome</keyword>
<evidence type="ECO:0000313" key="8">
    <source>
        <dbReference type="Proteomes" id="UP001178662"/>
    </source>
</evidence>
<accession>A0AA95F505</accession>
<dbReference type="InterPro" id="IPR003961">
    <property type="entry name" value="FN3_dom"/>
</dbReference>
<dbReference type="InterPro" id="IPR001119">
    <property type="entry name" value="SLH_dom"/>
</dbReference>
<dbReference type="EMBL" id="CP119317">
    <property type="protein sequence ID" value="WEK54980.1"/>
    <property type="molecule type" value="Genomic_DNA"/>
</dbReference>